<feature type="repeat" description="Solcar" evidence="9">
    <location>
        <begin position="7"/>
        <end position="93"/>
    </location>
</feature>
<dbReference type="AlphaFoldDB" id="A0A2Z7CTT0"/>
<keyword evidence="3 10" id="KW-0813">Transport</keyword>
<comment type="similarity">
    <text evidence="2 10">Belongs to the mitochondrial carrier (TC 2.A.29) family.</text>
</comment>
<dbReference type="InterPro" id="IPR018108">
    <property type="entry name" value="MCP_transmembrane"/>
</dbReference>
<keyword evidence="6" id="KW-1133">Transmembrane helix</keyword>
<evidence type="ECO:0000256" key="5">
    <source>
        <dbReference type="ARBA" id="ARBA00022737"/>
    </source>
</evidence>
<dbReference type="Proteomes" id="UP000250235">
    <property type="component" value="Unassembled WGS sequence"/>
</dbReference>
<evidence type="ECO:0000256" key="10">
    <source>
        <dbReference type="RuleBase" id="RU000488"/>
    </source>
</evidence>
<evidence type="ECO:0000256" key="3">
    <source>
        <dbReference type="ARBA" id="ARBA00022448"/>
    </source>
</evidence>
<protein>
    <recommendedName>
        <fullName evidence="13">Mitochondrial arginine transporter BAC2</fullName>
    </recommendedName>
</protein>
<keyword evidence="4 9" id="KW-0812">Transmembrane</keyword>
<proteinExistence type="inferred from homology"/>
<evidence type="ECO:0008006" key="13">
    <source>
        <dbReference type="Google" id="ProtNLM"/>
    </source>
</evidence>
<dbReference type="GO" id="GO:0022857">
    <property type="term" value="F:transmembrane transporter activity"/>
    <property type="evidence" value="ECO:0007669"/>
    <property type="project" value="TreeGrafter"/>
</dbReference>
<dbReference type="PROSITE" id="PS50920">
    <property type="entry name" value="SOLCAR"/>
    <property type="match status" value="2"/>
</dbReference>
<dbReference type="PANTHER" id="PTHR45624">
    <property type="entry name" value="MITOCHONDRIAL BASIC AMINO ACIDS TRANSPORTER-RELATED"/>
    <property type="match status" value="1"/>
</dbReference>
<evidence type="ECO:0000313" key="11">
    <source>
        <dbReference type="EMBL" id="KZV48054.1"/>
    </source>
</evidence>
<feature type="repeat" description="Solcar" evidence="9">
    <location>
        <begin position="103"/>
        <end position="254"/>
    </location>
</feature>
<gene>
    <name evidence="11" type="ORF">F511_31029</name>
</gene>
<name>A0A2Z7CTT0_9LAMI</name>
<dbReference type="PANTHER" id="PTHR45624:SF36">
    <property type="entry name" value="S-ADENOSYLMETHIONINE CARRIER 2, CHLOROPLASTIC-RELATED"/>
    <property type="match status" value="1"/>
</dbReference>
<evidence type="ECO:0000256" key="8">
    <source>
        <dbReference type="ARBA" id="ARBA00023136"/>
    </source>
</evidence>
<accession>A0A2Z7CTT0</accession>
<sequence>MDEILKNTLTVHAVAASASVALGTTIIYPLDSLTVLKQVGSTTRKQLAVGQILARVRAISGYSGLYSGLGWLTMGRTFGLGVRFGTYEILTAFYKDGREDSYVDVSEALMAGFAAGMVESLVSSPFEIVKLRAQVASASRILHSPLIAEKSSISPLISSLLPRYSMNMMAMNNSIGMLSTLTTKHENLLSALKEYPWMMTGSGRAPAVSNVKKPTDIIALEGWRGLWRGLRSGVVRDSIFGGIFFSSWQFLHNAMINWKAVGMNPLPRSDEDVGPLSPFAVSLAAGVSGSIAGAASHCFDTAKIRSQCTVIPKV</sequence>
<evidence type="ECO:0000313" key="12">
    <source>
        <dbReference type="Proteomes" id="UP000250235"/>
    </source>
</evidence>
<evidence type="ECO:0000256" key="1">
    <source>
        <dbReference type="ARBA" id="ARBA00004225"/>
    </source>
</evidence>
<evidence type="ECO:0000256" key="9">
    <source>
        <dbReference type="PROSITE-ProRule" id="PRU00282"/>
    </source>
</evidence>
<dbReference type="Gene3D" id="1.50.40.10">
    <property type="entry name" value="Mitochondrial carrier domain"/>
    <property type="match status" value="1"/>
</dbReference>
<organism evidence="11 12">
    <name type="scientific">Dorcoceras hygrometricum</name>
    <dbReference type="NCBI Taxonomy" id="472368"/>
    <lineage>
        <taxon>Eukaryota</taxon>
        <taxon>Viridiplantae</taxon>
        <taxon>Streptophyta</taxon>
        <taxon>Embryophyta</taxon>
        <taxon>Tracheophyta</taxon>
        <taxon>Spermatophyta</taxon>
        <taxon>Magnoliopsida</taxon>
        <taxon>eudicotyledons</taxon>
        <taxon>Gunneridae</taxon>
        <taxon>Pentapetalae</taxon>
        <taxon>asterids</taxon>
        <taxon>lamiids</taxon>
        <taxon>Lamiales</taxon>
        <taxon>Gesneriaceae</taxon>
        <taxon>Didymocarpoideae</taxon>
        <taxon>Trichosporeae</taxon>
        <taxon>Loxocarpinae</taxon>
        <taxon>Dorcoceras</taxon>
    </lineage>
</organism>
<dbReference type="EMBL" id="KQ994498">
    <property type="protein sequence ID" value="KZV48054.1"/>
    <property type="molecule type" value="Genomic_DNA"/>
</dbReference>
<dbReference type="SUPFAM" id="SSF103506">
    <property type="entry name" value="Mitochondrial carrier"/>
    <property type="match status" value="1"/>
</dbReference>
<dbReference type="GO" id="GO:0031966">
    <property type="term" value="C:mitochondrial membrane"/>
    <property type="evidence" value="ECO:0007669"/>
    <property type="project" value="UniProtKB-SubCell"/>
</dbReference>
<comment type="subcellular location">
    <subcellularLocation>
        <location evidence="1">Mitochondrion membrane</location>
        <topology evidence="1">Multi-pass membrane protein</topology>
    </subcellularLocation>
</comment>
<dbReference type="InterPro" id="IPR050567">
    <property type="entry name" value="Mitochondrial_Carrier"/>
</dbReference>
<dbReference type="OrthoDB" id="44467at2759"/>
<evidence type="ECO:0000256" key="4">
    <source>
        <dbReference type="ARBA" id="ARBA00022692"/>
    </source>
</evidence>
<evidence type="ECO:0000256" key="2">
    <source>
        <dbReference type="ARBA" id="ARBA00006375"/>
    </source>
</evidence>
<keyword evidence="8 9" id="KW-0472">Membrane</keyword>
<evidence type="ECO:0000256" key="7">
    <source>
        <dbReference type="ARBA" id="ARBA00023128"/>
    </source>
</evidence>
<dbReference type="InterPro" id="IPR023395">
    <property type="entry name" value="MCP_dom_sf"/>
</dbReference>
<evidence type="ECO:0000256" key="6">
    <source>
        <dbReference type="ARBA" id="ARBA00022989"/>
    </source>
</evidence>
<dbReference type="Pfam" id="PF00153">
    <property type="entry name" value="Mito_carr"/>
    <property type="match status" value="2"/>
</dbReference>
<keyword evidence="5" id="KW-0677">Repeat</keyword>
<reference evidence="11 12" key="1">
    <citation type="journal article" date="2015" name="Proc. Natl. Acad. Sci. U.S.A.">
        <title>The resurrection genome of Boea hygrometrica: A blueprint for survival of dehydration.</title>
        <authorList>
            <person name="Xiao L."/>
            <person name="Yang G."/>
            <person name="Zhang L."/>
            <person name="Yang X."/>
            <person name="Zhao S."/>
            <person name="Ji Z."/>
            <person name="Zhou Q."/>
            <person name="Hu M."/>
            <person name="Wang Y."/>
            <person name="Chen M."/>
            <person name="Xu Y."/>
            <person name="Jin H."/>
            <person name="Xiao X."/>
            <person name="Hu G."/>
            <person name="Bao F."/>
            <person name="Hu Y."/>
            <person name="Wan P."/>
            <person name="Li L."/>
            <person name="Deng X."/>
            <person name="Kuang T."/>
            <person name="Xiang C."/>
            <person name="Zhu J.K."/>
            <person name="Oliver M.J."/>
            <person name="He Y."/>
        </authorList>
    </citation>
    <scope>NUCLEOTIDE SEQUENCE [LARGE SCALE GENOMIC DNA]</scope>
    <source>
        <strain evidence="12">cv. XS01</strain>
    </source>
</reference>
<keyword evidence="7" id="KW-0496">Mitochondrion</keyword>
<keyword evidence="12" id="KW-1185">Reference proteome</keyword>